<evidence type="ECO:0000256" key="1">
    <source>
        <dbReference type="SAM" id="MobiDB-lite"/>
    </source>
</evidence>
<feature type="domain" description="PKD" evidence="2">
    <location>
        <begin position="980"/>
        <end position="1009"/>
    </location>
</feature>
<dbReference type="PROSITE" id="PS50093">
    <property type="entry name" value="PKD"/>
    <property type="match status" value="2"/>
</dbReference>
<dbReference type="InterPro" id="IPR035986">
    <property type="entry name" value="PKD_dom_sf"/>
</dbReference>
<dbReference type="EMBL" id="FQUV01000001">
    <property type="protein sequence ID" value="SHE44312.1"/>
    <property type="molecule type" value="Genomic_DNA"/>
</dbReference>
<dbReference type="SUPFAM" id="SSF49299">
    <property type="entry name" value="PKD domain"/>
    <property type="match status" value="2"/>
</dbReference>
<organism evidence="3 4">
    <name type="scientific">Litoreibacter ascidiaceicola</name>
    <dbReference type="NCBI Taxonomy" id="1486859"/>
    <lineage>
        <taxon>Bacteria</taxon>
        <taxon>Pseudomonadati</taxon>
        <taxon>Pseudomonadota</taxon>
        <taxon>Alphaproteobacteria</taxon>
        <taxon>Rhodobacterales</taxon>
        <taxon>Roseobacteraceae</taxon>
        <taxon>Litoreibacter</taxon>
    </lineage>
</organism>
<dbReference type="InterPro" id="IPR013783">
    <property type="entry name" value="Ig-like_fold"/>
</dbReference>
<feature type="domain" description="PKD" evidence="2">
    <location>
        <begin position="1174"/>
        <end position="1233"/>
    </location>
</feature>
<accession>A0A1M4TIH4</accession>
<feature type="region of interest" description="Disordered" evidence="1">
    <location>
        <begin position="471"/>
        <end position="493"/>
    </location>
</feature>
<evidence type="ECO:0000313" key="3">
    <source>
        <dbReference type="EMBL" id="SHE44312.1"/>
    </source>
</evidence>
<evidence type="ECO:0000313" key="4">
    <source>
        <dbReference type="Proteomes" id="UP000184144"/>
    </source>
</evidence>
<dbReference type="STRING" id="1486859.SAMN05444273_101429"/>
<dbReference type="Pfam" id="PF18911">
    <property type="entry name" value="PKD_4"/>
    <property type="match status" value="1"/>
</dbReference>
<reference evidence="4" key="1">
    <citation type="submission" date="2016-11" db="EMBL/GenBank/DDBJ databases">
        <authorList>
            <person name="Varghese N."/>
            <person name="Submissions S."/>
        </authorList>
    </citation>
    <scope>NUCLEOTIDE SEQUENCE [LARGE SCALE GENOMIC DNA]</scope>
    <source>
        <strain evidence="4">DSM 100566</strain>
    </source>
</reference>
<gene>
    <name evidence="3" type="ORF">SAMN05444273_101429</name>
</gene>
<dbReference type="CDD" id="cd00146">
    <property type="entry name" value="PKD"/>
    <property type="match status" value="1"/>
</dbReference>
<feature type="compositionally biased region" description="Polar residues" evidence="1">
    <location>
        <begin position="479"/>
        <end position="488"/>
    </location>
</feature>
<dbReference type="Proteomes" id="UP000184144">
    <property type="component" value="Unassembled WGS sequence"/>
</dbReference>
<dbReference type="Gene3D" id="2.60.40.10">
    <property type="entry name" value="Immunoglobulins"/>
    <property type="match status" value="1"/>
</dbReference>
<dbReference type="InterPro" id="IPR000601">
    <property type="entry name" value="PKD_dom"/>
</dbReference>
<name>A0A1M4TIH4_9RHOB</name>
<dbReference type="OrthoDB" id="9773411at2"/>
<proteinExistence type="predicted"/>
<sequence length="1570" mass="167470">MFEIIFQIRDVMIFRIFDAMRKAALPIFPQTLTTPLPIDLGDGTSVSAVINIPDHVFPLSLDESDQVIELSMPEIPLQLVATSGVAGGDTLYETEIAYLLRLPISTDTSDPDRVRVGSDPADFGAGTVSAALSDGHPLEDDAVLLGLLNRIFQALLNDGGFPMTQEIQDAPLPGMPFEISTFIWFNESIQSTDALSARVEPSPVPGPAFRFVVPLEFTASLELPNSETPLNSVNALAEISADVAVLRDLNPGGNTPAQITIRLADAVIELNILQILSGPDITADPALWYAIQDFVRDRVQAVLEDIGDQTIQMLSTDQIIGLLVGLMRDALITDRDDDGEPDFISLWETARDEQIDTVDVAITDDALSIGINGDGGSDIADTEVFIPTNRDFAVRVSGEPLLEEIAILLVTPAEYDDVAGVLRLATITPEGSTNITLRGFESESGTVRAGTRLVIDGFNYRVLADAEISRLDDDDNDPSEGNNRNQAEVSIDTALPEDFSDDTRVRVEFGLGLPITQRLTSLWDFRVNDDVTPSLENGAIRLAGRGRLIRTLPDIGADISLRLGMGWEGTGTVRGGGQIGDSLAIATISETLRSYSEGSLVVVDDDRTVYSVSDDAAAGDTTLELSEPLGQSPDDGAMVSLRWLAIGRVLGASQSDDRLRLGNLTEGAGLIPSGAFLIVSGVRFRIEDDAAIAVAGTATVRLSKRLDDELTSAPDMGDRVTISGGWSGRAIVAQDDALGDTIAIQSISRTIPSGTELTIAGINGTFKVVNPLDNEGNRMEDVEIVGNAAEVLLKNQAVDEIRRLLPELSNDALLWELFGQPPENATVRRRAGGQGTDVRRIGNVDVNLDSPLLEALAAIGGAIAGLVVPGGIFLRGVVAAVVGVILRNVFRNLLKRKANGFDIPDVIDLPIEDQLRGLGVFLSPILNNPIEISPDGLLFAGQATPASAYPETDELRAETMGPFTFTAAEPGQLLGSGPAPATAYRWQTGDGALLNGPSAAHTYIRRGTYVAAYSGLNTRLIAERRTSALARVDVRNVPPVLGVLPQLSGLEGEEIVLTADFTDSAYTDAHRAIVHWGDHSLPEFAELTEILGPPQTTGALTARHRYCDNGEFIVTVIIEDAQGGTERRETRALIENVPPTVEAGPDVFAHPCVPIRLVGHFTDPGWCDTHTGVWDFGDCSAPFPATIEQTNEPYIGRGTATATHCYTDCGVWQVRLTVTDDDGGVGTDSLVVTYSDLKNGSFEDGFARFDLGDVGRHWQPYARPATSVPPPEPVFACESCIVFEGDSAQSIRALGYEYAGLLQSFGANVGWEYQVVARMQITGRTATGWLGIDPEGGDDRAASSIVWRSLAAVEGWQGVSTRAVAAADQVTVFAEVREPGNQSLILDAVAMHAYPCPPQETEPEEPCGQPEDPPDEEVCVLLRELTLTPPFTSPLNFGDFSFELASGGNLTTVTFGAPAGARKLLIPDSDRPNHLIVTPPGMASSATATVSGPPDQLIELRARSAGGALLASDQSTQAGIRELTVTAAGIATLELFSARRGTLHRLCVNNSPGHAGPDEFTAQLPFPQPG</sequence>
<evidence type="ECO:0000259" key="2">
    <source>
        <dbReference type="PROSITE" id="PS50093"/>
    </source>
</evidence>
<protein>
    <recommendedName>
        <fullName evidence="2">PKD domain-containing protein</fullName>
    </recommendedName>
</protein>
<keyword evidence="4" id="KW-1185">Reference proteome</keyword>